<sequence>MDDNEGSMAVELVWESQETLQVIYTGEVTGQQAVDSLLAIGSDPRFDQLRFILGNGATITKNIASDTDIEKMTSVAKALSKTNPGIKNAVVMGSNEAAQALVNFYQFLAEDIEWQVDTFTTEADARAWLASFT</sequence>
<accession>A0A1X9N7T6</accession>
<organism evidence="1 2">
    <name type="scientific">Oceanicoccus sagamiensis</name>
    <dbReference type="NCBI Taxonomy" id="716816"/>
    <lineage>
        <taxon>Bacteria</taxon>
        <taxon>Pseudomonadati</taxon>
        <taxon>Pseudomonadota</taxon>
        <taxon>Gammaproteobacteria</taxon>
        <taxon>Cellvibrionales</taxon>
        <taxon>Spongiibacteraceae</taxon>
        <taxon>Oceanicoccus</taxon>
    </lineage>
</organism>
<name>A0A1X9N7T6_9GAMM</name>
<dbReference type="EMBL" id="CP019343">
    <property type="protein sequence ID" value="ARN74128.1"/>
    <property type="molecule type" value="Genomic_DNA"/>
</dbReference>
<proteinExistence type="predicted"/>
<reference evidence="1 2" key="1">
    <citation type="submission" date="2016-11" db="EMBL/GenBank/DDBJ databases">
        <title>Trade-off between light-utilization and light-protection in marine flavobacteria.</title>
        <authorList>
            <person name="Kumagai Y."/>
        </authorList>
    </citation>
    <scope>NUCLEOTIDE SEQUENCE [LARGE SCALE GENOMIC DNA]</scope>
    <source>
        <strain evidence="1 2">NBRC 107125</strain>
    </source>
</reference>
<evidence type="ECO:0000313" key="2">
    <source>
        <dbReference type="Proteomes" id="UP000193450"/>
    </source>
</evidence>
<evidence type="ECO:0000313" key="1">
    <source>
        <dbReference type="EMBL" id="ARN74128.1"/>
    </source>
</evidence>
<dbReference type="STRING" id="716816.BST96_08330"/>
<evidence type="ECO:0008006" key="3">
    <source>
        <dbReference type="Google" id="ProtNLM"/>
    </source>
</evidence>
<dbReference type="Proteomes" id="UP000193450">
    <property type="component" value="Chromosome"/>
</dbReference>
<keyword evidence="2" id="KW-1185">Reference proteome</keyword>
<dbReference type="AlphaFoldDB" id="A0A1X9N7T6"/>
<gene>
    <name evidence="1" type="ORF">BST96_08330</name>
</gene>
<dbReference type="KEGG" id="osg:BST96_08330"/>
<protein>
    <recommendedName>
        <fullName evidence="3">STAS/SEC14 domain-containing protein</fullName>
    </recommendedName>
</protein>